<feature type="domain" description="SH3" evidence="4">
    <location>
        <begin position="1"/>
        <end position="29"/>
    </location>
</feature>
<dbReference type="InterPro" id="IPR036028">
    <property type="entry name" value="SH3-like_dom_sf"/>
</dbReference>
<keyword evidence="6" id="KW-1185">Reference proteome</keyword>
<dbReference type="SUPFAM" id="SSF50044">
    <property type="entry name" value="SH3-domain"/>
    <property type="match status" value="1"/>
</dbReference>
<evidence type="ECO:0000313" key="5">
    <source>
        <dbReference type="EMBL" id="EDR14124.1"/>
    </source>
</evidence>
<dbReference type="AlphaFoldDB" id="B0CUP0"/>
<dbReference type="RefSeq" id="XP_001874683.1">
    <property type="nucleotide sequence ID" value="XM_001874648.1"/>
</dbReference>
<dbReference type="InterPro" id="IPR001452">
    <property type="entry name" value="SH3_domain"/>
</dbReference>
<protein>
    <submittedName>
        <fullName evidence="5">Predicted protein</fullName>
    </submittedName>
</protein>
<dbReference type="GeneID" id="6070373"/>
<dbReference type="HOGENOM" id="CLU_132762_0_0_1"/>
<evidence type="ECO:0000256" key="2">
    <source>
        <dbReference type="PROSITE-ProRule" id="PRU00192"/>
    </source>
</evidence>
<sequence>MYNDGWWQGRNLEGKVGLFPKSYIAPAAPSTEVPAPQSTPSASAETSSAPNGQPKITTIASPQPKKLTATFLSGHHDDEGDMEVPDSGDLQGNGDELRMTDVQRAIEPLARGGTDGEGSFTFASSDGGDTETDKTEFEMSSKASSRAK</sequence>
<dbReference type="KEGG" id="lbc:LACBIDRAFT_321931"/>
<dbReference type="Proteomes" id="UP000001194">
    <property type="component" value="Unassembled WGS sequence"/>
</dbReference>
<evidence type="ECO:0000256" key="1">
    <source>
        <dbReference type="ARBA" id="ARBA00022443"/>
    </source>
</evidence>
<feature type="region of interest" description="Disordered" evidence="3">
    <location>
        <begin position="109"/>
        <end position="148"/>
    </location>
</feature>
<evidence type="ECO:0000256" key="3">
    <source>
        <dbReference type="SAM" id="MobiDB-lite"/>
    </source>
</evidence>
<keyword evidence="1 2" id="KW-0728">SH3 domain</keyword>
<dbReference type="Gene3D" id="2.30.30.40">
    <property type="entry name" value="SH3 Domains"/>
    <property type="match status" value="1"/>
</dbReference>
<dbReference type="InParanoid" id="B0CUP0"/>
<gene>
    <name evidence="5" type="ORF">LACBIDRAFT_321931</name>
</gene>
<name>B0CUP0_LACBS</name>
<dbReference type="OrthoDB" id="73680at2759"/>
<feature type="compositionally biased region" description="Low complexity" evidence="3">
    <location>
        <begin position="34"/>
        <end position="50"/>
    </location>
</feature>
<proteinExistence type="predicted"/>
<dbReference type="STRING" id="486041.B0CUP0"/>
<organism evidence="6">
    <name type="scientific">Laccaria bicolor (strain S238N-H82 / ATCC MYA-4686)</name>
    <name type="common">Bicoloured deceiver</name>
    <name type="synonym">Laccaria laccata var. bicolor</name>
    <dbReference type="NCBI Taxonomy" id="486041"/>
    <lineage>
        <taxon>Eukaryota</taxon>
        <taxon>Fungi</taxon>
        <taxon>Dikarya</taxon>
        <taxon>Basidiomycota</taxon>
        <taxon>Agaricomycotina</taxon>
        <taxon>Agaricomycetes</taxon>
        <taxon>Agaricomycetidae</taxon>
        <taxon>Agaricales</taxon>
        <taxon>Agaricineae</taxon>
        <taxon>Hydnangiaceae</taxon>
        <taxon>Laccaria</taxon>
    </lineage>
</organism>
<feature type="region of interest" description="Disordered" evidence="3">
    <location>
        <begin position="27"/>
        <end position="95"/>
    </location>
</feature>
<evidence type="ECO:0000313" key="6">
    <source>
        <dbReference type="Proteomes" id="UP000001194"/>
    </source>
</evidence>
<dbReference type="PROSITE" id="PS50002">
    <property type="entry name" value="SH3"/>
    <property type="match status" value="1"/>
</dbReference>
<dbReference type="EMBL" id="DS547092">
    <property type="protein sequence ID" value="EDR14124.1"/>
    <property type="molecule type" value="Genomic_DNA"/>
</dbReference>
<reference evidence="5 6" key="1">
    <citation type="journal article" date="2008" name="Nature">
        <title>The genome of Laccaria bicolor provides insights into mycorrhizal symbiosis.</title>
        <authorList>
            <person name="Martin F."/>
            <person name="Aerts A."/>
            <person name="Ahren D."/>
            <person name="Brun A."/>
            <person name="Danchin E.G.J."/>
            <person name="Duchaussoy F."/>
            <person name="Gibon J."/>
            <person name="Kohler A."/>
            <person name="Lindquist E."/>
            <person name="Pereda V."/>
            <person name="Salamov A."/>
            <person name="Shapiro H.J."/>
            <person name="Wuyts J."/>
            <person name="Blaudez D."/>
            <person name="Buee M."/>
            <person name="Brokstein P."/>
            <person name="Canbaeck B."/>
            <person name="Cohen D."/>
            <person name="Courty P.E."/>
            <person name="Coutinho P.M."/>
            <person name="Delaruelle C."/>
            <person name="Detter J.C."/>
            <person name="Deveau A."/>
            <person name="DiFazio S."/>
            <person name="Duplessis S."/>
            <person name="Fraissinet-Tachet L."/>
            <person name="Lucic E."/>
            <person name="Frey-Klett P."/>
            <person name="Fourrey C."/>
            <person name="Feussner I."/>
            <person name="Gay G."/>
            <person name="Grimwood J."/>
            <person name="Hoegger P.J."/>
            <person name="Jain P."/>
            <person name="Kilaru S."/>
            <person name="Labbe J."/>
            <person name="Lin Y.C."/>
            <person name="Legue V."/>
            <person name="Le Tacon F."/>
            <person name="Marmeisse R."/>
            <person name="Melayah D."/>
            <person name="Montanini B."/>
            <person name="Muratet M."/>
            <person name="Nehls U."/>
            <person name="Niculita-Hirzel H."/>
            <person name="Oudot-Le Secq M.P."/>
            <person name="Peter M."/>
            <person name="Quesneville H."/>
            <person name="Rajashekar B."/>
            <person name="Reich M."/>
            <person name="Rouhier N."/>
            <person name="Schmutz J."/>
            <person name="Yin T."/>
            <person name="Chalot M."/>
            <person name="Henrissat B."/>
            <person name="Kuees U."/>
            <person name="Lucas S."/>
            <person name="Van de Peer Y."/>
            <person name="Podila G.K."/>
            <person name="Polle A."/>
            <person name="Pukkila P.J."/>
            <person name="Richardson P.M."/>
            <person name="Rouze P."/>
            <person name="Sanders I.R."/>
            <person name="Stajich J.E."/>
            <person name="Tunlid A."/>
            <person name="Tuskan G."/>
            <person name="Grigoriev I.V."/>
        </authorList>
    </citation>
    <scope>NUCLEOTIDE SEQUENCE [LARGE SCALE GENOMIC DNA]</scope>
    <source>
        <strain evidence="6">S238N-H82 / ATCC MYA-4686</strain>
    </source>
</reference>
<accession>B0CUP0</accession>
<evidence type="ECO:0000259" key="4">
    <source>
        <dbReference type="PROSITE" id="PS50002"/>
    </source>
</evidence>